<name>A0A3G8ZPL3_9ACTN</name>
<dbReference type="AlphaFoldDB" id="A0A3G8ZPL3"/>
<gene>
    <name evidence="3" type="ORF">EH165_14685</name>
</gene>
<sequence length="105" mass="11428">MATCKRCYCRVFTSRDAALVACVAQGYSNAELAKKFSVSLGYVRQYLTTLYRLLAVQNRAELVARTIHLGLLSVKDWPPEPSGADAACVFSGGLPLQLPSTKDTN</sequence>
<feature type="domain" description="HTH luxR-type" evidence="2">
    <location>
        <begin position="9"/>
        <end position="66"/>
    </location>
</feature>
<proteinExistence type="predicted"/>
<dbReference type="RefSeq" id="WP_124800104.1">
    <property type="nucleotide sequence ID" value="NZ_CP034170.1"/>
</dbReference>
<dbReference type="Pfam" id="PF00196">
    <property type="entry name" value="GerE"/>
    <property type="match status" value="1"/>
</dbReference>
<dbReference type="InterPro" id="IPR036388">
    <property type="entry name" value="WH-like_DNA-bd_sf"/>
</dbReference>
<dbReference type="InterPro" id="IPR000792">
    <property type="entry name" value="Tscrpt_reg_LuxR_C"/>
</dbReference>
<dbReference type="EMBL" id="CP034170">
    <property type="protein sequence ID" value="AZI59200.1"/>
    <property type="molecule type" value="Genomic_DNA"/>
</dbReference>
<keyword evidence="4" id="KW-1185">Reference proteome</keyword>
<dbReference type="OrthoDB" id="3178131at2"/>
<dbReference type="PANTHER" id="PTHR43214:SF43">
    <property type="entry name" value="TWO-COMPONENT RESPONSE REGULATOR"/>
    <property type="match status" value="1"/>
</dbReference>
<dbReference type="Gene3D" id="1.10.10.10">
    <property type="entry name" value="Winged helix-like DNA-binding domain superfamily/Winged helix DNA-binding domain"/>
    <property type="match status" value="1"/>
</dbReference>
<dbReference type="PANTHER" id="PTHR43214">
    <property type="entry name" value="TWO-COMPONENT RESPONSE REGULATOR"/>
    <property type="match status" value="1"/>
</dbReference>
<reference evidence="3 4" key="2">
    <citation type="submission" date="2018-12" db="EMBL/GenBank/DDBJ databases">
        <title>Nakamurella antarcticus sp. nov., isolated from Antarctica South Shetland Islands soil.</title>
        <authorList>
            <person name="Peng F."/>
        </authorList>
    </citation>
    <scope>NUCLEOTIDE SEQUENCE [LARGE SCALE GENOMIC DNA]</scope>
    <source>
        <strain evidence="3 4">S14-144</strain>
    </source>
</reference>
<dbReference type="SUPFAM" id="SSF46894">
    <property type="entry name" value="C-terminal effector domain of the bipartite response regulators"/>
    <property type="match status" value="1"/>
</dbReference>
<evidence type="ECO:0000259" key="2">
    <source>
        <dbReference type="SMART" id="SM00421"/>
    </source>
</evidence>
<dbReference type="SMART" id="SM00421">
    <property type="entry name" value="HTH_LUXR"/>
    <property type="match status" value="1"/>
</dbReference>
<organism evidence="3 4">
    <name type="scientific">Nakamurella antarctica</name>
    <dbReference type="NCBI Taxonomy" id="1902245"/>
    <lineage>
        <taxon>Bacteria</taxon>
        <taxon>Bacillati</taxon>
        <taxon>Actinomycetota</taxon>
        <taxon>Actinomycetes</taxon>
        <taxon>Nakamurellales</taxon>
        <taxon>Nakamurellaceae</taxon>
        <taxon>Nakamurella</taxon>
    </lineage>
</organism>
<dbReference type="Proteomes" id="UP000268084">
    <property type="component" value="Chromosome"/>
</dbReference>
<dbReference type="InterPro" id="IPR039420">
    <property type="entry name" value="WalR-like"/>
</dbReference>
<dbReference type="KEGG" id="nak:EH165_14685"/>
<dbReference type="InterPro" id="IPR016032">
    <property type="entry name" value="Sig_transdc_resp-reg_C-effctor"/>
</dbReference>
<evidence type="ECO:0000313" key="4">
    <source>
        <dbReference type="Proteomes" id="UP000268084"/>
    </source>
</evidence>
<dbReference type="GO" id="GO:0003677">
    <property type="term" value="F:DNA binding"/>
    <property type="evidence" value="ECO:0007669"/>
    <property type="project" value="UniProtKB-KW"/>
</dbReference>
<reference evidence="3 4" key="1">
    <citation type="submission" date="2018-11" db="EMBL/GenBank/DDBJ databases">
        <authorList>
            <person name="Da X."/>
        </authorList>
    </citation>
    <scope>NUCLEOTIDE SEQUENCE [LARGE SCALE GENOMIC DNA]</scope>
    <source>
        <strain evidence="3 4">S14-144</strain>
    </source>
</reference>
<evidence type="ECO:0000313" key="3">
    <source>
        <dbReference type="EMBL" id="AZI59200.1"/>
    </source>
</evidence>
<dbReference type="GO" id="GO:0006355">
    <property type="term" value="P:regulation of DNA-templated transcription"/>
    <property type="evidence" value="ECO:0007669"/>
    <property type="project" value="InterPro"/>
</dbReference>
<keyword evidence="1" id="KW-0238">DNA-binding</keyword>
<evidence type="ECO:0000256" key="1">
    <source>
        <dbReference type="ARBA" id="ARBA00023125"/>
    </source>
</evidence>
<protein>
    <submittedName>
        <fullName evidence="3">LuxR family transcriptional regulator</fullName>
    </submittedName>
</protein>
<accession>A0A3G8ZPL3</accession>